<dbReference type="PANTHER" id="PTHR34475">
    <property type="match status" value="1"/>
</dbReference>
<dbReference type="Pfam" id="PF13413">
    <property type="entry name" value="HTH_25"/>
    <property type="match status" value="1"/>
</dbReference>
<dbReference type="InterPro" id="IPR050400">
    <property type="entry name" value="Bact_Cytoskel_RodZ"/>
</dbReference>
<feature type="domain" description="Cytoskeleton protein RodZ-like C-terminal" evidence="2">
    <location>
        <begin position="221"/>
        <end position="287"/>
    </location>
</feature>
<name>A0A160TXR2_9ZZZZ</name>
<gene>
    <name evidence="3" type="ORF">MGWOODY_Hyp133</name>
</gene>
<evidence type="ECO:0000256" key="1">
    <source>
        <dbReference type="SAM" id="MobiDB-lite"/>
    </source>
</evidence>
<reference evidence="3" key="1">
    <citation type="submission" date="2015-10" db="EMBL/GenBank/DDBJ databases">
        <authorList>
            <person name="Gilbert D.G."/>
        </authorList>
    </citation>
    <scope>NUCLEOTIDE SEQUENCE</scope>
</reference>
<accession>A0A160TXR2</accession>
<evidence type="ECO:0000313" key="3">
    <source>
        <dbReference type="EMBL" id="CUS55863.1"/>
    </source>
</evidence>
<dbReference type="PANTHER" id="PTHR34475:SF1">
    <property type="entry name" value="CYTOSKELETON PROTEIN RODZ"/>
    <property type="match status" value="1"/>
</dbReference>
<feature type="compositionally biased region" description="Polar residues" evidence="1">
    <location>
        <begin position="18"/>
        <end position="30"/>
    </location>
</feature>
<dbReference type="InterPro" id="IPR010982">
    <property type="entry name" value="Lambda_DNA-bd_dom_sf"/>
</dbReference>
<dbReference type="EMBL" id="CZQD01000013">
    <property type="protein sequence ID" value="CUS55863.1"/>
    <property type="molecule type" value="Genomic_DNA"/>
</dbReference>
<feature type="compositionally biased region" description="Basic and acidic residues" evidence="1">
    <location>
        <begin position="1"/>
        <end position="15"/>
    </location>
</feature>
<dbReference type="Gene3D" id="1.10.260.40">
    <property type="entry name" value="lambda repressor-like DNA-binding domains"/>
    <property type="match status" value="1"/>
</dbReference>
<protein>
    <recommendedName>
        <fullName evidence="2">Cytoskeleton protein RodZ-like C-terminal domain-containing protein</fullName>
    </recommendedName>
</protein>
<dbReference type="GO" id="GO:0003677">
    <property type="term" value="F:DNA binding"/>
    <property type="evidence" value="ECO:0007669"/>
    <property type="project" value="InterPro"/>
</dbReference>
<dbReference type="Pfam" id="PF13464">
    <property type="entry name" value="RodZ_C"/>
    <property type="match status" value="1"/>
</dbReference>
<proteinExistence type="predicted"/>
<feature type="region of interest" description="Disordered" evidence="1">
    <location>
        <begin position="1"/>
        <end position="41"/>
    </location>
</feature>
<sequence>MAHDDLTPEHDRDDASPAASQDTSASVSESESNETEMTPRERAMEIFQAREFDGETLRMGQVLRRVREALGLEIADVSRATLMRKDYLMWIERMEVGELPRGGYLTAILNTYAKYLQLPEKDVIRIYSQECGAVEEVHSDAPVPKIGQIAPEKAKWPLAVAAAAVLVALGAGALGVSQLVRPNVELSAEPGVVSVNGARDSLFAESTKSDRPVPRNLPLELVAVKQGWMEVRGADGTIFRSRVMAAGESYFPRLQAGWTVSARNGGAFEWRVGDVTIGPLGPEGAQVFSASIDDQIGRATDAAAPAMAANGGNKATR</sequence>
<dbReference type="AlphaFoldDB" id="A0A160TXR2"/>
<organism evidence="3">
    <name type="scientific">hydrothermal vent metagenome</name>
    <dbReference type="NCBI Taxonomy" id="652676"/>
    <lineage>
        <taxon>unclassified sequences</taxon>
        <taxon>metagenomes</taxon>
        <taxon>ecological metagenomes</taxon>
    </lineage>
</organism>
<evidence type="ECO:0000259" key="2">
    <source>
        <dbReference type="Pfam" id="PF13464"/>
    </source>
</evidence>
<dbReference type="InterPro" id="IPR025194">
    <property type="entry name" value="RodZ-like_C"/>
</dbReference>